<dbReference type="InterPro" id="IPR010064">
    <property type="entry name" value="HK97-gp10_tail"/>
</dbReference>
<proteinExistence type="predicted"/>
<reference evidence="1" key="1">
    <citation type="journal article" date="2021" name="Proc. Natl. Acad. Sci. U.S.A.">
        <title>A Catalog of Tens of Thousands of Viruses from Human Metagenomes Reveals Hidden Associations with Chronic Diseases.</title>
        <authorList>
            <person name="Tisza M.J."/>
            <person name="Buck C.B."/>
        </authorList>
    </citation>
    <scope>NUCLEOTIDE SEQUENCE</scope>
    <source>
        <strain evidence="1">CtVii20</strain>
    </source>
</reference>
<protein>
    <submittedName>
        <fullName evidence="1">Putative tail component</fullName>
    </submittedName>
</protein>
<dbReference type="EMBL" id="BK015631">
    <property type="protein sequence ID" value="DAE16766.1"/>
    <property type="molecule type" value="Genomic_DNA"/>
</dbReference>
<name>A0A8S5QBS6_9CAUD</name>
<accession>A0A8S5QBS6</accession>
<organism evidence="1">
    <name type="scientific">Siphoviridae sp. ctVii20</name>
    <dbReference type="NCBI Taxonomy" id="2825533"/>
    <lineage>
        <taxon>Viruses</taxon>
        <taxon>Duplodnaviria</taxon>
        <taxon>Heunggongvirae</taxon>
        <taxon>Uroviricota</taxon>
        <taxon>Caudoviricetes</taxon>
    </lineage>
</organism>
<evidence type="ECO:0000313" key="1">
    <source>
        <dbReference type="EMBL" id="DAE16766.1"/>
    </source>
</evidence>
<sequence length="126" mass="14412">MRRKYMDMESILESYGEEAVNAIREEMEVMAEKIVQDMKARAPVDTGALRDSIHWTWNKKKTAIRIVADAKNKKNGVPYARYVEFSPKINRPFFYPALDAHRDEYHEGIVRALKKAVEKGGGHGSG</sequence>
<dbReference type="Pfam" id="PF04883">
    <property type="entry name" value="HK97-gp10_like"/>
    <property type="match status" value="1"/>
</dbReference>